<dbReference type="EC" id="2.1.1.114" evidence="1 2"/>
<organism evidence="1">
    <name type="scientific">Kuenenia stuttgartiensis</name>
    <dbReference type="NCBI Taxonomy" id="174633"/>
    <lineage>
        <taxon>Bacteria</taxon>
        <taxon>Pseudomonadati</taxon>
        <taxon>Planctomycetota</taxon>
        <taxon>Candidatus Brocadiia</taxon>
        <taxon>Candidatus Brocadiales</taxon>
        <taxon>Candidatus Brocadiaceae</taxon>
        <taxon>Candidatus Kuenenia</taxon>
    </lineage>
</organism>
<evidence type="ECO:0000313" key="4">
    <source>
        <dbReference type="Proteomes" id="UP000221734"/>
    </source>
</evidence>
<dbReference type="EMBL" id="CP049055">
    <property type="protein sequence ID" value="QII11129.1"/>
    <property type="molecule type" value="Genomic_DNA"/>
</dbReference>
<protein>
    <submittedName>
        <fullName evidence="2">Putative dihydroxyhexaprenylbenzoate methyltransferase</fullName>
    </submittedName>
    <submittedName>
        <fullName evidence="1">Similar to dihydroxyhexaprenylbenzoate methyltransferase</fullName>
        <ecNumber evidence="1 2">2.1.1.114</ecNumber>
    </submittedName>
</protein>
<keyword evidence="1" id="KW-0808">Transferase</keyword>
<proteinExistence type="predicted"/>
<evidence type="ECO:0000313" key="3">
    <source>
        <dbReference type="EMBL" id="SOH03305.1"/>
    </source>
</evidence>
<dbReference type="PANTHER" id="PTHR43861">
    <property type="entry name" value="TRANS-ACONITATE 2-METHYLTRANSFERASE-RELATED"/>
    <property type="match status" value="1"/>
</dbReference>
<dbReference type="RefSeq" id="WP_099324160.1">
    <property type="nucleotide sequence ID" value="NZ_CP049055.1"/>
</dbReference>
<reference evidence="2 5" key="5">
    <citation type="submission" date="2020-02" db="EMBL/GenBank/DDBJ databases">
        <title>Newly sequenced genome of strain CSTR1 showed variability in Candidatus Kuenenia stuttgartiensis genomes.</title>
        <authorList>
            <person name="Ding C."/>
            <person name="Adrian L."/>
        </authorList>
    </citation>
    <scope>NUCLEOTIDE SEQUENCE [LARGE SCALE GENOMIC DNA]</scope>
    <source>
        <strain evidence="2 5">CSTR1</strain>
    </source>
</reference>
<dbReference type="GO" id="GO:0010420">
    <property type="term" value="F:polyprenyldihydroxybenzoate methyltransferase activity"/>
    <property type="evidence" value="ECO:0007669"/>
    <property type="project" value="UniProtKB-EC"/>
</dbReference>
<evidence type="ECO:0000313" key="2">
    <source>
        <dbReference type="EMBL" id="QII11129.1"/>
    </source>
</evidence>
<gene>
    <name evidence="1" type="primary">Coq3</name>
    <name evidence="2" type="synonym">coq</name>
    <name evidence="3" type="synonym">coq3_1</name>
    <name evidence="2" type="ORF">KsCSTR_17500</name>
    <name evidence="3" type="ORF">KSMBR1_0794</name>
    <name evidence="1" type="ORF">kuste3338</name>
</gene>
<dbReference type="GO" id="GO:0032259">
    <property type="term" value="P:methylation"/>
    <property type="evidence" value="ECO:0007669"/>
    <property type="project" value="UniProtKB-KW"/>
</dbReference>
<name>Q1Q264_KUEST</name>
<dbReference type="KEGG" id="kst:KSMBR1_0794"/>
<dbReference type="CDD" id="cd02440">
    <property type="entry name" value="AdoMet_MTases"/>
    <property type="match status" value="1"/>
</dbReference>
<sequence>MNLQHVNCNLCGADDTKIITVQSNHNVVRCKKCSLVYVNPRPNTEHLIHLYETYHQRNGKREYTWANLMERNYREVSGFLAQVFPGKGKILDIGCGYGHFLEIMRILGWVVSGIDPSPNTVCAANKKNLNVIETSIEDVSLPEASFDAITAFYVLEHLPDPYSAVKKIHSLLKPGGVFVLRVPHTTPIVRLLSLFHIKNNLYDTPYHLYDFSPETITVLLKKAGFTTVQVKPGTPTLPVNFLEKIVSITSGNIARIFFAVSGGKFLFPGTSKTTIACKNLTE</sequence>
<evidence type="ECO:0000313" key="1">
    <source>
        <dbReference type="EMBL" id="CAJ74099.1"/>
    </source>
</evidence>
<keyword evidence="1" id="KW-0489">Methyltransferase</keyword>
<dbReference type="SUPFAM" id="SSF53335">
    <property type="entry name" value="S-adenosyl-L-methionine-dependent methyltransferases"/>
    <property type="match status" value="1"/>
</dbReference>
<dbReference type="Pfam" id="PF13489">
    <property type="entry name" value="Methyltransf_23"/>
    <property type="match status" value="1"/>
</dbReference>
<reference evidence="3" key="4">
    <citation type="submission" date="2017-10" db="EMBL/GenBank/DDBJ databases">
        <authorList>
            <person name="Banno H."/>
            <person name="Chua N.-H."/>
        </authorList>
    </citation>
    <scope>NUCLEOTIDE SEQUENCE [LARGE SCALE GENOMIC DNA]</scope>
    <source>
        <strain evidence="3">Kuenenia_mbr1_ru-nijmegen</strain>
    </source>
</reference>
<reference evidence="1" key="1">
    <citation type="journal article" date="2006" name="Nature">
        <title>Deciphering the evolution and metabolism of an anammox bacterium from a community genome.</title>
        <authorList>
            <person name="Strous M."/>
            <person name="Pelletier E."/>
            <person name="Mangenot S."/>
            <person name="Rattei T."/>
            <person name="Lehner A."/>
            <person name="Taylor M.W."/>
            <person name="Horn M."/>
            <person name="Daims H."/>
            <person name="Bartol-Mavel D."/>
            <person name="Wincker P."/>
            <person name="Barbe V."/>
            <person name="Fonknechten N."/>
            <person name="Vallenet D."/>
            <person name="Segurens B."/>
            <person name="Schenowitz-Truong C."/>
            <person name="Medigue C."/>
            <person name="Collingro A."/>
            <person name="Snel B."/>
            <person name="Dutilh B.E."/>
            <person name="OpDenCamp H.J.M."/>
            <person name="vanDerDrift C."/>
            <person name="Cirpus I."/>
            <person name="vanDePas-Schoonen K.T."/>
            <person name="Harhangi H.R."/>
            <person name="vanNiftrik L."/>
            <person name="Schmid M."/>
            <person name="Keltjens J."/>
            <person name="vanDeVossenberg J."/>
            <person name="Kartal B."/>
            <person name="Meier H."/>
            <person name="Frishman D."/>
            <person name="Huynen M.A."/>
            <person name="Mewes H."/>
            <person name="Weissenbach J."/>
            <person name="Jetten M.S.M."/>
            <person name="Wagner M."/>
            <person name="LePaslier D."/>
        </authorList>
    </citation>
    <scope>NUCLEOTIDE SEQUENCE</scope>
</reference>
<accession>Q1Q264</accession>
<dbReference type="Gene3D" id="3.40.50.150">
    <property type="entry name" value="Vaccinia Virus protein VP39"/>
    <property type="match status" value="1"/>
</dbReference>
<evidence type="ECO:0000313" key="5">
    <source>
        <dbReference type="Proteomes" id="UP000501926"/>
    </source>
</evidence>
<keyword evidence="4" id="KW-1185">Reference proteome</keyword>
<dbReference type="AlphaFoldDB" id="Q1Q264"/>
<dbReference type="EMBL" id="CT573071">
    <property type="protein sequence ID" value="CAJ74099.1"/>
    <property type="molecule type" value="Genomic_DNA"/>
</dbReference>
<dbReference type="OrthoDB" id="2577067at2"/>
<dbReference type="Proteomes" id="UP000501926">
    <property type="component" value="Chromosome"/>
</dbReference>
<dbReference type="EMBL" id="LT934425">
    <property type="protein sequence ID" value="SOH03305.1"/>
    <property type="molecule type" value="Genomic_DNA"/>
</dbReference>
<dbReference type="InterPro" id="IPR029063">
    <property type="entry name" value="SAM-dependent_MTases_sf"/>
</dbReference>
<reference evidence="4" key="3">
    <citation type="submission" date="2017-10" db="EMBL/GenBank/DDBJ databases">
        <authorList>
            <person name="Frank J."/>
        </authorList>
    </citation>
    <scope>NUCLEOTIDE SEQUENCE [LARGE SCALE GENOMIC DNA]</scope>
</reference>
<reference evidence="1" key="2">
    <citation type="submission" date="2006-01" db="EMBL/GenBank/DDBJ databases">
        <authorList>
            <person name="Genoscope"/>
        </authorList>
    </citation>
    <scope>NUCLEOTIDE SEQUENCE</scope>
</reference>
<dbReference type="Proteomes" id="UP000221734">
    <property type="component" value="Chromosome Kuenenia_stuttgartiensis_MBR1"/>
</dbReference>